<evidence type="ECO:0000259" key="1">
    <source>
        <dbReference type="PROSITE" id="PS51186"/>
    </source>
</evidence>
<dbReference type="InterPro" id="IPR039840">
    <property type="entry name" value="NAA80"/>
</dbReference>
<dbReference type="GO" id="GO:0008064">
    <property type="term" value="P:regulation of actin polymerization or depolymerization"/>
    <property type="evidence" value="ECO:0000318"/>
    <property type="project" value="GO_Central"/>
</dbReference>
<dbReference type="OrthoDB" id="329272at2759"/>
<dbReference type="PROSITE" id="PS51186">
    <property type="entry name" value="GNAT"/>
    <property type="match status" value="1"/>
</dbReference>
<name>D6WR31_TRICA</name>
<sequence>MELKVVPLHLNKKYLSECCKLINDEWKRSDTARLRSLESSSDSLPTSLILLRNDEIIGHLKLSPIPSIRDGCFVESVVIEKGLRGKGFGRLLMEKAEEYCKNFLQLKTIYLSTKGQEGFYNKLGYMECQPISIYGNCMPLTSTINCKNENKTKEDFQGAPKPPPLPANSFNQNVKTYMRKDL</sequence>
<dbReference type="STRING" id="7070.D6WR31"/>
<keyword evidence="3" id="KW-1185">Reference proteome</keyword>
<dbReference type="eggNOG" id="KOG3397">
    <property type="taxonomic scope" value="Eukaryota"/>
</dbReference>
<accession>D6WR31</accession>
<dbReference type="InterPro" id="IPR016181">
    <property type="entry name" value="Acyl_CoA_acyltransferase"/>
</dbReference>
<protein>
    <recommendedName>
        <fullName evidence="1">N-acetyltransferase domain-containing protein</fullName>
    </recommendedName>
</protein>
<dbReference type="FunFam" id="3.40.630.30:FF:000076">
    <property type="entry name" value="Blast:N-acetyltransferase 6"/>
    <property type="match status" value="1"/>
</dbReference>
<dbReference type="PhylomeDB" id="D6WR31"/>
<proteinExistence type="predicted"/>
<dbReference type="EMBL" id="KQ971354">
    <property type="protein sequence ID" value="EFA06018.1"/>
    <property type="molecule type" value="Genomic_DNA"/>
</dbReference>
<evidence type="ECO:0000313" key="3">
    <source>
        <dbReference type="Proteomes" id="UP000007266"/>
    </source>
</evidence>
<dbReference type="PANTHER" id="PTHR13538">
    <property type="entry name" value="N-ACETYLTRANSFERASE 6"/>
    <property type="match status" value="1"/>
</dbReference>
<dbReference type="AlphaFoldDB" id="D6WR31"/>
<dbReference type="SUPFAM" id="SSF55729">
    <property type="entry name" value="Acyl-CoA N-acyltransferases (Nat)"/>
    <property type="match status" value="1"/>
</dbReference>
<dbReference type="PANTHER" id="PTHR13538:SF4">
    <property type="entry name" value="N-ALPHA-ACETYLTRANSFERASE 80"/>
    <property type="match status" value="1"/>
</dbReference>
<dbReference type="CDD" id="cd04301">
    <property type="entry name" value="NAT_SF"/>
    <property type="match status" value="1"/>
</dbReference>
<reference evidence="2 3" key="1">
    <citation type="journal article" date="2008" name="Nature">
        <title>The genome of the model beetle and pest Tribolium castaneum.</title>
        <authorList>
            <consortium name="Tribolium Genome Sequencing Consortium"/>
            <person name="Richards S."/>
            <person name="Gibbs R.A."/>
            <person name="Weinstock G.M."/>
            <person name="Brown S.J."/>
            <person name="Denell R."/>
            <person name="Beeman R.W."/>
            <person name="Gibbs R."/>
            <person name="Beeman R.W."/>
            <person name="Brown S.J."/>
            <person name="Bucher G."/>
            <person name="Friedrich M."/>
            <person name="Grimmelikhuijzen C.J."/>
            <person name="Klingler M."/>
            <person name="Lorenzen M."/>
            <person name="Richards S."/>
            <person name="Roth S."/>
            <person name="Schroder R."/>
            <person name="Tautz D."/>
            <person name="Zdobnov E.M."/>
            <person name="Muzny D."/>
            <person name="Gibbs R.A."/>
            <person name="Weinstock G.M."/>
            <person name="Attaway T."/>
            <person name="Bell S."/>
            <person name="Buhay C.J."/>
            <person name="Chandrabose M.N."/>
            <person name="Chavez D."/>
            <person name="Clerk-Blankenburg K.P."/>
            <person name="Cree A."/>
            <person name="Dao M."/>
            <person name="Davis C."/>
            <person name="Chacko J."/>
            <person name="Dinh H."/>
            <person name="Dugan-Rocha S."/>
            <person name="Fowler G."/>
            <person name="Garner T.T."/>
            <person name="Garnes J."/>
            <person name="Gnirke A."/>
            <person name="Hawes A."/>
            <person name="Hernandez J."/>
            <person name="Hines S."/>
            <person name="Holder M."/>
            <person name="Hume J."/>
            <person name="Jhangiani S.N."/>
            <person name="Joshi V."/>
            <person name="Khan Z.M."/>
            <person name="Jackson L."/>
            <person name="Kovar C."/>
            <person name="Kowis A."/>
            <person name="Lee S."/>
            <person name="Lewis L.R."/>
            <person name="Margolis J."/>
            <person name="Morgan M."/>
            <person name="Nazareth L.V."/>
            <person name="Nguyen N."/>
            <person name="Okwuonu G."/>
            <person name="Parker D."/>
            <person name="Richards S."/>
            <person name="Ruiz S.J."/>
            <person name="Santibanez J."/>
            <person name="Savard J."/>
            <person name="Scherer S.E."/>
            <person name="Schneider B."/>
            <person name="Sodergren E."/>
            <person name="Tautz D."/>
            <person name="Vattahil S."/>
            <person name="Villasana D."/>
            <person name="White C.S."/>
            <person name="Wright R."/>
            <person name="Park Y."/>
            <person name="Beeman R.W."/>
            <person name="Lord J."/>
            <person name="Oppert B."/>
            <person name="Lorenzen M."/>
            <person name="Brown S."/>
            <person name="Wang L."/>
            <person name="Savard J."/>
            <person name="Tautz D."/>
            <person name="Richards S."/>
            <person name="Weinstock G."/>
            <person name="Gibbs R.A."/>
            <person name="Liu Y."/>
            <person name="Worley K."/>
            <person name="Weinstock G."/>
            <person name="Elsik C.G."/>
            <person name="Reese J.T."/>
            <person name="Elhaik E."/>
            <person name="Landan G."/>
            <person name="Graur D."/>
            <person name="Arensburger P."/>
            <person name="Atkinson P."/>
            <person name="Beeman R.W."/>
            <person name="Beidler J."/>
            <person name="Brown S.J."/>
            <person name="Demuth J.P."/>
            <person name="Drury D.W."/>
            <person name="Du Y.Z."/>
            <person name="Fujiwara H."/>
            <person name="Lorenzen M."/>
            <person name="Maselli V."/>
            <person name="Osanai M."/>
            <person name="Park Y."/>
            <person name="Robertson H.M."/>
            <person name="Tu Z."/>
            <person name="Wang J.J."/>
            <person name="Wang S."/>
            <person name="Richards S."/>
            <person name="Song H."/>
            <person name="Zhang L."/>
            <person name="Sodergren E."/>
            <person name="Werner D."/>
            <person name="Stanke M."/>
            <person name="Morgenstern B."/>
            <person name="Solovyev V."/>
            <person name="Kosarev P."/>
            <person name="Brown G."/>
            <person name="Chen H.C."/>
            <person name="Ermolaeva O."/>
            <person name="Hlavina W."/>
            <person name="Kapustin Y."/>
            <person name="Kiryutin B."/>
            <person name="Kitts P."/>
            <person name="Maglott D."/>
            <person name="Pruitt K."/>
            <person name="Sapojnikov V."/>
            <person name="Souvorov A."/>
            <person name="Mackey A.J."/>
            <person name="Waterhouse R.M."/>
            <person name="Wyder S."/>
            <person name="Zdobnov E.M."/>
            <person name="Zdobnov E.M."/>
            <person name="Wyder S."/>
            <person name="Kriventseva E.V."/>
            <person name="Kadowaki T."/>
            <person name="Bork P."/>
            <person name="Aranda M."/>
            <person name="Bao R."/>
            <person name="Beermann A."/>
            <person name="Berns N."/>
            <person name="Bolognesi R."/>
            <person name="Bonneton F."/>
            <person name="Bopp D."/>
            <person name="Brown S.J."/>
            <person name="Bucher G."/>
            <person name="Butts T."/>
            <person name="Chaumot A."/>
            <person name="Denell R.E."/>
            <person name="Ferrier D.E."/>
            <person name="Friedrich M."/>
            <person name="Gordon C.M."/>
            <person name="Jindra M."/>
            <person name="Klingler M."/>
            <person name="Lan Q."/>
            <person name="Lattorff H.M."/>
            <person name="Laudet V."/>
            <person name="von Levetsow C."/>
            <person name="Liu Z."/>
            <person name="Lutz R."/>
            <person name="Lynch J.A."/>
            <person name="da Fonseca R.N."/>
            <person name="Posnien N."/>
            <person name="Reuter R."/>
            <person name="Roth S."/>
            <person name="Savard J."/>
            <person name="Schinko J.B."/>
            <person name="Schmitt C."/>
            <person name="Schoppmeier M."/>
            <person name="Schroder R."/>
            <person name="Shippy T.D."/>
            <person name="Simonnet F."/>
            <person name="Marques-Souza H."/>
            <person name="Tautz D."/>
            <person name="Tomoyasu Y."/>
            <person name="Trauner J."/>
            <person name="Van der Zee M."/>
            <person name="Vervoort M."/>
            <person name="Wittkopp N."/>
            <person name="Wimmer E.A."/>
            <person name="Yang X."/>
            <person name="Jones A.K."/>
            <person name="Sattelle D.B."/>
            <person name="Ebert P.R."/>
            <person name="Nelson D."/>
            <person name="Scott J.G."/>
            <person name="Beeman R.W."/>
            <person name="Muthukrishnan S."/>
            <person name="Kramer K.J."/>
            <person name="Arakane Y."/>
            <person name="Beeman R.W."/>
            <person name="Zhu Q."/>
            <person name="Hogenkamp D."/>
            <person name="Dixit R."/>
            <person name="Oppert B."/>
            <person name="Jiang H."/>
            <person name="Zou Z."/>
            <person name="Marshall J."/>
            <person name="Elpidina E."/>
            <person name="Vinokurov K."/>
            <person name="Oppert C."/>
            <person name="Zou Z."/>
            <person name="Evans J."/>
            <person name="Lu Z."/>
            <person name="Zhao P."/>
            <person name="Sumathipala N."/>
            <person name="Altincicek B."/>
            <person name="Vilcinskas A."/>
            <person name="Williams M."/>
            <person name="Hultmark D."/>
            <person name="Hetru C."/>
            <person name="Jiang H."/>
            <person name="Grimmelikhuijzen C.J."/>
            <person name="Hauser F."/>
            <person name="Cazzamali G."/>
            <person name="Williamson M."/>
            <person name="Park Y."/>
            <person name="Li B."/>
            <person name="Tanaka Y."/>
            <person name="Predel R."/>
            <person name="Neupert S."/>
            <person name="Schachtner J."/>
            <person name="Verleyen P."/>
            <person name="Raible F."/>
            <person name="Bork P."/>
            <person name="Friedrich M."/>
            <person name="Walden K.K."/>
            <person name="Robertson H.M."/>
            <person name="Angeli S."/>
            <person name="Foret S."/>
            <person name="Bucher G."/>
            <person name="Schuetz S."/>
            <person name="Maleszka R."/>
            <person name="Wimmer E.A."/>
            <person name="Beeman R.W."/>
            <person name="Lorenzen M."/>
            <person name="Tomoyasu Y."/>
            <person name="Miller S.C."/>
            <person name="Grossmann D."/>
            <person name="Bucher G."/>
        </authorList>
    </citation>
    <scope>NUCLEOTIDE SEQUENCE [LARGE SCALE GENOMIC DNA]</scope>
    <source>
        <strain evidence="2 3">Georgia GA2</strain>
    </source>
</reference>
<dbReference type="InParanoid" id="D6WR31"/>
<dbReference type="Gene3D" id="3.40.630.30">
    <property type="match status" value="1"/>
</dbReference>
<dbReference type="HOGENOM" id="CLU_077855_1_0_1"/>
<dbReference type="GO" id="GO:0004596">
    <property type="term" value="F:protein-N-terminal amino-acid acetyltransferase activity"/>
    <property type="evidence" value="ECO:0000318"/>
    <property type="project" value="GO_Central"/>
</dbReference>
<dbReference type="GO" id="GO:0005737">
    <property type="term" value="C:cytoplasm"/>
    <property type="evidence" value="ECO:0000318"/>
    <property type="project" value="GO_Central"/>
</dbReference>
<dbReference type="KEGG" id="tca:103313702"/>
<reference evidence="2 3" key="2">
    <citation type="journal article" date="2010" name="Nucleic Acids Res.">
        <title>BeetleBase in 2010: revisions to provide comprehensive genomic information for Tribolium castaneum.</title>
        <authorList>
            <person name="Kim H.S."/>
            <person name="Murphy T."/>
            <person name="Xia J."/>
            <person name="Caragea D."/>
            <person name="Park Y."/>
            <person name="Beeman R.W."/>
            <person name="Lorenzen M.D."/>
            <person name="Butcher S."/>
            <person name="Manak J.R."/>
            <person name="Brown S.J."/>
        </authorList>
    </citation>
    <scope>GENOME REANNOTATION</scope>
    <source>
        <strain evidence="2 3">Georgia GA2</strain>
    </source>
</reference>
<dbReference type="InterPro" id="IPR000182">
    <property type="entry name" value="GNAT_dom"/>
</dbReference>
<feature type="domain" description="N-acetyltransferase" evidence="1">
    <location>
        <begin position="1"/>
        <end position="145"/>
    </location>
</feature>
<dbReference type="OMA" id="QCIALIN"/>
<dbReference type="Proteomes" id="UP000007266">
    <property type="component" value="Linkage group 7"/>
</dbReference>
<organism evidence="2 3">
    <name type="scientific">Tribolium castaneum</name>
    <name type="common">Red flour beetle</name>
    <dbReference type="NCBI Taxonomy" id="7070"/>
    <lineage>
        <taxon>Eukaryota</taxon>
        <taxon>Metazoa</taxon>
        <taxon>Ecdysozoa</taxon>
        <taxon>Arthropoda</taxon>
        <taxon>Hexapoda</taxon>
        <taxon>Insecta</taxon>
        <taxon>Pterygota</taxon>
        <taxon>Neoptera</taxon>
        <taxon>Endopterygota</taxon>
        <taxon>Coleoptera</taxon>
        <taxon>Polyphaga</taxon>
        <taxon>Cucujiformia</taxon>
        <taxon>Tenebrionidae</taxon>
        <taxon>Tenebrionidae incertae sedis</taxon>
        <taxon>Tribolium</taxon>
    </lineage>
</organism>
<dbReference type="Pfam" id="PF00583">
    <property type="entry name" value="Acetyltransf_1"/>
    <property type="match status" value="1"/>
</dbReference>
<dbReference type="GO" id="GO:1905502">
    <property type="term" value="F:acetyl-CoA binding"/>
    <property type="evidence" value="ECO:0000318"/>
    <property type="project" value="GO_Central"/>
</dbReference>
<evidence type="ECO:0000313" key="2">
    <source>
        <dbReference type="EMBL" id="EFA06018.1"/>
    </source>
</evidence>
<dbReference type="FunCoup" id="D6WR31">
    <property type="interactions" value="229"/>
</dbReference>
<gene>
    <name evidence="2" type="primary">GLEAN_08846</name>
    <name evidence="2" type="ORF">TcasGA2_TC008846</name>
</gene>